<dbReference type="Pfam" id="PF02558">
    <property type="entry name" value="ApbA"/>
    <property type="match status" value="1"/>
</dbReference>
<evidence type="ECO:0000256" key="7">
    <source>
        <dbReference type="ARBA" id="ARBA00032024"/>
    </source>
</evidence>
<dbReference type="Proteomes" id="UP000319976">
    <property type="component" value="Chromosome"/>
</dbReference>
<dbReference type="RefSeq" id="WP_145263150.1">
    <property type="nucleotide sequence ID" value="NZ_CP036316.1"/>
</dbReference>
<feature type="domain" description="Ketopantoate reductase C-terminal" evidence="11">
    <location>
        <begin position="182"/>
        <end position="303"/>
    </location>
</feature>
<dbReference type="InterPro" id="IPR013752">
    <property type="entry name" value="KPA_reductase"/>
</dbReference>
<accession>A0A517TA76</accession>
<comment type="pathway">
    <text evidence="1 9">Cofactor biosynthesis; (R)-pantothenate biosynthesis; (R)-pantoate from 3-methyl-2-oxobutanoate: step 2/2.</text>
</comment>
<proteinExistence type="inferred from homology"/>
<dbReference type="NCBIfam" id="TIGR00745">
    <property type="entry name" value="apbA_panE"/>
    <property type="match status" value="1"/>
</dbReference>
<protein>
    <recommendedName>
        <fullName evidence="4 9">2-dehydropantoate 2-reductase</fullName>
        <ecNumber evidence="3 9">1.1.1.169</ecNumber>
    </recommendedName>
    <alternativeName>
        <fullName evidence="7 9">Ketopantoate reductase</fullName>
    </alternativeName>
</protein>
<dbReference type="Gene3D" id="1.10.1040.10">
    <property type="entry name" value="N-(1-d-carboxylethyl)-l-norvaline Dehydrogenase, domain 2"/>
    <property type="match status" value="1"/>
</dbReference>
<evidence type="ECO:0000256" key="3">
    <source>
        <dbReference type="ARBA" id="ARBA00013014"/>
    </source>
</evidence>
<dbReference type="Pfam" id="PF08546">
    <property type="entry name" value="ApbA_C"/>
    <property type="match status" value="1"/>
</dbReference>
<gene>
    <name evidence="12" type="ORF">V22_25300</name>
</gene>
<dbReference type="GO" id="GO:0015940">
    <property type="term" value="P:pantothenate biosynthetic process"/>
    <property type="evidence" value="ECO:0007669"/>
    <property type="project" value="UniProtKB-UniPathway"/>
</dbReference>
<dbReference type="EMBL" id="CP036316">
    <property type="protein sequence ID" value="QDT65282.1"/>
    <property type="molecule type" value="Genomic_DNA"/>
</dbReference>
<evidence type="ECO:0000256" key="6">
    <source>
        <dbReference type="ARBA" id="ARBA00023002"/>
    </source>
</evidence>
<dbReference type="SUPFAM" id="SSF48179">
    <property type="entry name" value="6-phosphogluconate dehydrogenase C-terminal domain-like"/>
    <property type="match status" value="1"/>
</dbReference>
<evidence type="ECO:0000256" key="2">
    <source>
        <dbReference type="ARBA" id="ARBA00007870"/>
    </source>
</evidence>
<dbReference type="PANTHER" id="PTHR21708">
    <property type="entry name" value="PROBABLE 2-DEHYDROPANTOATE 2-REDUCTASE"/>
    <property type="match status" value="1"/>
</dbReference>
<reference evidence="12 13" key="1">
    <citation type="submission" date="2019-02" db="EMBL/GenBank/DDBJ databases">
        <title>Deep-cultivation of Planctomycetes and their phenomic and genomic characterization uncovers novel biology.</title>
        <authorList>
            <person name="Wiegand S."/>
            <person name="Jogler M."/>
            <person name="Boedeker C."/>
            <person name="Pinto D."/>
            <person name="Vollmers J."/>
            <person name="Rivas-Marin E."/>
            <person name="Kohn T."/>
            <person name="Peeters S.H."/>
            <person name="Heuer A."/>
            <person name="Rast P."/>
            <person name="Oberbeckmann S."/>
            <person name="Bunk B."/>
            <person name="Jeske O."/>
            <person name="Meyerdierks A."/>
            <person name="Storesund J.E."/>
            <person name="Kallscheuer N."/>
            <person name="Luecker S."/>
            <person name="Lage O.M."/>
            <person name="Pohl T."/>
            <person name="Merkel B.J."/>
            <person name="Hornburger P."/>
            <person name="Mueller R.-W."/>
            <person name="Bruemmer F."/>
            <person name="Labrenz M."/>
            <person name="Spormann A.M."/>
            <person name="Op den Camp H."/>
            <person name="Overmann J."/>
            <person name="Amann R."/>
            <person name="Jetten M.S.M."/>
            <person name="Mascher T."/>
            <person name="Medema M.H."/>
            <person name="Devos D.P."/>
            <person name="Kaster A.-K."/>
            <person name="Ovreas L."/>
            <person name="Rohde M."/>
            <person name="Galperin M.Y."/>
            <person name="Jogler C."/>
        </authorList>
    </citation>
    <scope>NUCLEOTIDE SEQUENCE [LARGE SCALE GENOMIC DNA]</scope>
    <source>
        <strain evidence="12 13">V22</strain>
    </source>
</reference>
<dbReference type="InterPro" id="IPR013328">
    <property type="entry name" value="6PGD_dom2"/>
</dbReference>
<evidence type="ECO:0000256" key="4">
    <source>
        <dbReference type="ARBA" id="ARBA00019465"/>
    </source>
</evidence>
<keyword evidence="5 9" id="KW-0521">NADP</keyword>
<dbReference type="InterPro" id="IPR013332">
    <property type="entry name" value="KPR_N"/>
</dbReference>
<organism evidence="12 13">
    <name type="scientific">Calycomorphotria hydatis</name>
    <dbReference type="NCBI Taxonomy" id="2528027"/>
    <lineage>
        <taxon>Bacteria</taxon>
        <taxon>Pseudomonadati</taxon>
        <taxon>Planctomycetota</taxon>
        <taxon>Planctomycetia</taxon>
        <taxon>Planctomycetales</taxon>
        <taxon>Planctomycetaceae</taxon>
        <taxon>Calycomorphotria</taxon>
    </lineage>
</organism>
<dbReference type="InterPro" id="IPR051402">
    <property type="entry name" value="KPR-Related"/>
</dbReference>
<evidence type="ECO:0000256" key="5">
    <source>
        <dbReference type="ARBA" id="ARBA00022857"/>
    </source>
</evidence>
<dbReference type="PANTHER" id="PTHR21708:SF26">
    <property type="entry name" value="2-DEHYDROPANTOATE 2-REDUCTASE"/>
    <property type="match status" value="1"/>
</dbReference>
<dbReference type="GO" id="GO:0005737">
    <property type="term" value="C:cytoplasm"/>
    <property type="evidence" value="ECO:0007669"/>
    <property type="project" value="TreeGrafter"/>
</dbReference>
<dbReference type="NCBIfam" id="NF004887">
    <property type="entry name" value="PRK06249.1"/>
    <property type="match status" value="1"/>
</dbReference>
<keyword evidence="9" id="KW-0566">Pantothenate biosynthesis</keyword>
<dbReference type="SUPFAM" id="SSF51735">
    <property type="entry name" value="NAD(P)-binding Rossmann-fold domains"/>
    <property type="match status" value="1"/>
</dbReference>
<dbReference type="GO" id="GO:0008677">
    <property type="term" value="F:2-dehydropantoate 2-reductase activity"/>
    <property type="evidence" value="ECO:0007669"/>
    <property type="project" value="UniProtKB-EC"/>
</dbReference>
<evidence type="ECO:0000313" key="12">
    <source>
        <dbReference type="EMBL" id="QDT65282.1"/>
    </source>
</evidence>
<keyword evidence="6 9" id="KW-0560">Oxidoreductase</keyword>
<keyword evidence="13" id="KW-1185">Reference proteome</keyword>
<dbReference type="InterPro" id="IPR003710">
    <property type="entry name" value="ApbA"/>
</dbReference>
<name>A0A517TA76_9PLAN</name>
<comment type="similarity">
    <text evidence="2 9">Belongs to the ketopantoate reductase family.</text>
</comment>
<dbReference type="Gene3D" id="3.40.50.720">
    <property type="entry name" value="NAD(P)-binding Rossmann-like Domain"/>
    <property type="match status" value="1"/>
</dbReference>
<evidence type="ECO:0000259" key="11">
    <source>
        <dbReference type="Pfam" id="PF08546"/>
    </source>
</evidence>
<dbReference type="EC" id="1.1.1.169" evidence="3 9"/>
<dbReference type="KEGG" id="chya:V22_25300"/>
<evidence type="ECO:0000259" key="10">
    <source>
        <dbReference type="Pfam" id="PF02558"/>
    </source>
</evidence>
<dbReference type="OrthoDB" id="9800163at2"/>
<evidence type="ECO:0000313" key="13">
    <source>
        <dbReference type="Proteomes" id="UP000319976"/>
    </source>
</evidence>
<dbReference type="UniPathway" id="UPA00028">
    <property type="reaction ID" value="UER00004"/>
</dbReference>
<dbReference type="FunFam" id="1.10.1040.10:FF:000017">
    <property type="entry name" value="2-dehydropantoate 2-reductase"/>
    <property type="match status" value="1"/>
</dbReference>
<evidence type="ECO:0000256" key="1">
    <source>
        <dbReference type="ARBA" id="ARBA00004994"/>
    </source>
</evidence>
<evidence type="ECO:0000256" key="8">
    <source>
        <dbReference type="ARBA" id="ARBA00048793"/>
    </source>
</evidence>
<dbReference type="AlphaFoldDB" id="A0A517TA76"/>
<dbReference type="InterPro" id="IPR036291">
    <property type="entry name" value="NAD(P)-bd_dom_sf"/>
</dbReference>
<comment type="function">
    <text evidence="9">Catalyzes the NADPH-dependent reduction of ketopantoate into pantoic acid.</text>
</comment>
<sequence length="310" mass="34304">MSNLSYAIVGTGALGGYYGSLLAKAGIDVHFLLNSDYEHVRDHGLKVESPRGDFSLPQVQCYRDVNDVPECDVVILGLKSTRNQLLPELLPPLIGPKTCVLVLQNGLDIEADTARVVGADRVLGGCCFLCSNKIGPGYIKHLDYGRIAFGEYAAEIMEVTPRMQAISSDLTQAGIENTPVADLLETRWKKLSWNVPFNGLSVAIDASTAEIMADESACQLAEGLMREVQASAKACGKQIEDAFLQKMLDDTRKMVPYDSSMRVDYQLKREMEVESIFGNPLRAAEAAGYTPRMIRMLYEQLKFLDRRNRK</sequence>
<dbReference type="InterPro" id="IPR008927">
    <property type="entry name" value="6-PGluconate_DH-like_C_sf"/>
</dbReference>
<evidence type="ECO:0000256" key="9">
    <source>
        <dbReference type="RuleBase" id="RU362068"/>
    </source>
</evidence>
<feature type="domain" description="Ketopantoate reductase N-terminal" evidence="10">
    <location>
        <begin position="6"/>
        <end position="153"/>
    </location>
</feature>
<comment type="catalytic activity">
    <reaction evidence="8 9">
        <text>(R)-pantoate + NADP(+) = 2-dehydropantoate + NADPH + H(+)</text>
        <dbReference type="Rhea" id="RHEA:16233"/>
        <dbReference type="ChEBI" id="CHEBI:11561"/>
        <dbReference type="ChEBI" id="CHEBI:15378"/>
        <dbReference type="ChEBI" id="CHEBI:15980"/>
        <dbReference type="ChEBI" id="CHEBI:57783"/>
        <dbReference type="ChEBI" id="CHEBI:58349"/>
        <dbReference type="EC" id="1.1.1.169"/>
    </reaction>
</comment>